<dbReference type="InterPro" id="IPR006094">
    <property type="entry name" value="Oxid_FAD_bind_N"/>
</dbReference>
<dbReference type="InterPro" id="IPR016166">
    <property type="entry name" value="FAD-bd_PCMH"/>
</dbReference>
<keyword evidence="2" id="KW-0560">Oxidoreductase</keyword>
<dbReference type="PANTHER" id="PTHR43762:SF1">
    <property type="entry name" value="D-ARABINONO-1,4-LACTONE OXIDASE"/>
    <property type="match status" value="1"/>
</dbReference>
<dbReference type="InterPro" id="IPR016169">
    <property type="entry name" value="FAD-bd_PCMH_sub2"/>
</dbReference>
<dbReference type="PROSITE" id="PS51387">
    <property type="entry name" value="FAD_PCMH"/>
    <property type="match status" value="1"/>
</dbReference>
<dbReference type="SUPFAM" id="SSF56176">
    <property type="entry name" value="FAD-binding/transporter-associated domain-like"/>
    <property type="match status" value="1"/>
</dbReference>
<evidence type="ECO:0000313" key="3">
    <source>
        <dbReference type="Proteomes" id="UP000247465"/>
    </source>
</evidence>
<reference evidence="2 3" key="1">
    <citation type="submission" date="2018-06" db="EMBL/GenBank/DDBJ databases">
        <title>Draft Genome Sequence of a Novel Marine Bacterium Related to the Verrucomicrobia.</title>
        <authorList>
            <person name="Vosseberg J."/>
            <person name="Martijn J."/>
            <person name="Ettema T.J.G."/>
        </authorList>
    </citation>
    <scope>NUCLEOTIDE SEQUENCE [LARGE SCALE GENOMIC DNA]</scope>
    <source>
        <strain evidence="2">TARA_B100001123</strain>
    </source>
</reference>
<dbReference type="EMBL" id="CP029803">
    <property type="protein sequence ID" value="AWT60849.1"/>
    <property type="molecule type" value="Genomic_DNA"/>
</dbReference>
<proteinExistence type="predicted"/>
<sequence length="446" mass="50450">MMAEFKSWGRTVECEAEAKPVYWRNESFPYLREGETCLSYAFGRSYGDSCLNPGGAMLKTEGLDRFIEFDDQQGILRCEAGVSLSSILKVIVPRGWFLPVCPGTKNVSVGGAIANDVHGKNHHVAGTFGCHVERFELLRSNDQRLICSSKENPDYFSATIGGLGLTGLITGVDLRLKKIETAYVDSEVIPFRDLSEFFRLIKDEEEYEYSAAWVDGMARRGQVGRGVYFRANHCSSATGKRLTAHSSGGLPGMIIPRWLLNRHSTRMFNGLYCYRQRLEGKVRQVHYDSFLFPLDGFTNWNRIYGGRGFHQYQLVVPESCDEGEMLEILNFMAGSHLPIPLVTIKRFGTIKSPGMLSFPMPGLTFTIDFPNQGEGTKRLHRQLDDWVIGHHGRLYPAKDTRMSADMFLQGYSAVEKFVRFVDPRFNSGFWKRVTSKPGTKDNCFRV</sequence>
<dbReference type="GO" id="GO:0003885">
    <property type="term" value="F:D-arabinono-1,4-lactone oxidase activity"/>
    <property type="evidence" value="ECO:0007669"/>
    <property type="project" value="TreeGrafter"/>
</dbReference>
<dbReference type="EC" id="1.1.98.3" evidence="2"/>
<dbReference type="Proteomes" id="UP000247465">
    <property type="component" value="Chromosome"/>
</dbReference>
<feature type="domain" description="FAD-binding PCMH-type" evidence="1">
    <location>
        <begin position="1"/>
        <end position="179"/>
    </location>
</feature>
<dbReference type="InterPro" id="IPR036318">
    <property type="entry name" value="FAD-bd_PCMH-like_sf"/>
</dbReference>
<dbReference type="PANTHER" id="PTHR43762">
    <property type="entry name" value="L-GULONOLACTONE OXIDASE"/>
    <property type="match status" value="1"/>
</dbReference>
<accession>A0A2Z4AER1</accession>
<name>A0A2Z4AER1_9BACT</name>
<dbReference type="KEGG" id="mtar:DF168_02073"/>
<organism evidence="2 3">
    <name type="scientific">Candidatus Moanibacter tarae</name>
    <dbReference type="NCBI Taxonomy" id="2200854"/>
    <lineage>
        <taxon>Bacteria</taxon>
        <taxon>Pseudomonadati</taxon>
        <taxon>Verrucomicrobiota</taxon>
        <taxon>Opitutia</taxon>
        <taxon>Puniceicoccales</taxon>
        <taxon>Puniceicoccales incertae sedis</taxon>
        <taxon>Candidatus Moanibacter</taxon>
    </lineage>
</organism>
<evidence type="ECO:0000259" key="1">
    <source>
        <dbReference type="PROSITE" id="PS51387"/>
    </source>
</evidence>
<gene>
    <name evidence="2" type="primary">dprE1</name>
    <name evidence="2" type="ORF">DF168_02073</name>
</gene>
<dbReference type="InterPro" id="IPR010031">
    <property type="entry name" value="FAD_lactone_oxidase-like"/>
</dbReference>
<evidence type="ECO:0000313" key="2">
    <source>
        <dbReference type="EMBL" id="AWT60849.1"/>
    </source>
</evidence>
<dbReference type="Pfam" id="PF01565">
    <property type="entry name" value="FAD_binding_4"/>
    <property type="match status" value="1"/>
</dbReference>
<dbReference type="AlphaFoldDB" id="A0A2Z4AER1"/>
<dbReference type="Gene3D" id="3.30.465.10">
    <property type="match status" value="1"/>
</dbReference>
<dbReference type="GO" id="GO:0071949">
    <property type="term" value="F:FAD binding"/>
    <property type="evidence" value="ECO:0007669"/>
    <property type="project" value="InterPro"/>
</dbReference>
<protein>
    <submittedName>
        <fullName evidence="2">Decaprenylphosphoryl-beta-D-ribose oxidase</fullName>
        <ecNumber evidence="2">1.1.98.3</ecNumber>
    </submittedName>
</protein>